<protein>
    <submittedName>
        <fullName evidence="7">D-glycerate dehydrogenase</fullName>
    </submittedName>
</protein>
<dbReference type="EMBL" id="JAAIYP010000027">
    <property type="protein sequence ID" value="NFV79446.1"/>
    <property type="molecule type" value="Genomic_DNA"/>
</dbReference>
<sequence>MPAKPRIVVARRLPPSVEAELHRRFDCLGNPEDGVLPPEELVARAQTHRADGMLVTLTDRLPATAIAALPDSVRVIATYSVGFNHIDIEAAKARGIVVAYCPEATTTATADVAMMLLLAACRRLSAFERDLRQGQWGAWTAWKDLGTDPTGKTLGIVGMGRIGQAVAARARAFGMKIAYHQRRRLPPEQEGDAIFHPTLESLFRSSQVVSLHAPATPETTRMVNRDSLAWLPRGAILVNTARGDLVDDDALIAALQDGHLAAAGLDVFAGEPHFDKRYLGLANVTLLPHIGTSTAETRDRMGADTIANLSAVFDGTEPPWRV</sequence>
<dbReference type="RefSeq" id="WP_163675834.1">
    <property type="nucleotide sequence ID" value="NZ_JAAIYP010000027.1"/>
</dbReference>
<dbReference type="GO" id="GO:0051287">
    <property type="term" value="F:NAD binding"/>
    <property type="evidence" value="ECO:0007669"/>
    <property type="project" value="InterPro"/>
</dbReference>
<organism evidence="7 8">
    <name type="scientific">Magnetospirillum aberrantis SpK</name>
    <dbReference type="NCBI Taxonomy" id="908842"/>
    <lineage>
        <taxon>Bacteria</taxon>
        <taxon>Pseudomonadati</taxon>
        <taxon>Pseudomonadota</taxon>
        <taxon>Alphaproteobacteria</taxon>
        <taxon>Rhodospirillales</taxon>
        <taxon>Rhodospirillaceae</taxon>
        <taxon>Magnetospirillum</taxon>
    </lineage>
</organism>
<dbReference type="PROSITE" id="PS00671">
    <property type="entry name" value="D_2_HYDROXYACID_DH_3"/>
    <property type="match status" value="1"/>
</dbReference>
<evidence type="ECO:0000259" key="6">
    <source>
        <dbReference type="Pfam" id="PF02826"/>
    </source>
</evidence>
<dbReference type="GO" id="GO:0005829">
    <property type="term" value="C:cytosol"/>
    <property type="evidence" value="ECO:0007669"/>
    <property type="project" value="TreeGrafter"/>
</dbReference>
<name>A0A7C9UTA3_9PROT</name>
<dbReference type="InterPro" id="IPR006140">
    <property type="entry name" value="D-isomer_DH_NAD-bd"/>
</dbReference>
<keyword evidence="3" id="KW-0520">NAD</keyword>
<accession>A0A7C9UTA3</accession>
<dbReference type="InterPro" id="IPR050223">
    <property type="entry name" value="D-isomer_2-hydroxyacid_DH"/>
</dbReference>
<dbReference type="AlphaFoldDB" id="A0A7C9UTA3"/>
<evidence type="ECO:0000313" key="8">
    <source>
        <dbReference type="Proteomes" id="UP000480684"/>
    </source>
</evidence>
<proteinExistence type="inferred from homology"/>
<dbReference type="PANTHER" id="PTHR10996">
    <property type="entry name" value="2-HYDROXYACID DEHYDROGENASE-RELATED"/>
    <property type="match status" value="1"/>
</dbReference>
<dbReference type="InterPro" id="IPR029753">
    <property type="entry name" value="D-isomer_DH_CS"/>
</dbReference>
<feature type="domain" description="D-isomer specific 2-hydroxyacid dehydrogenase catalytic" evidence="5">
    <location>
        <begin position="35"/>
        <end position="322"/>
    </location>
</feature>
<dbReference type="InterPro" id="IPR036291">
    <property type="entry name" value="NAD(P)-bd_dom_sf"/>
</dbReference>
<dbReference type="PROSITE" id="PS00670">
    <property type="entry name" value="D_2_HYDROXYACID_DH_2"/>
    <property type="match status" value="1"/>
</dbReference>
<evidence type="ECO:0000256" key="1">
    <source>
        <dbReference type="ARBA" id="ARBA00005854"/>
    </source>
</evidence>
<evidence type="ECO:0000259" key="5">
    <source>
        <dbReference type="Pfam" id="PF00389"/>
    </source>
</evidence>
<dbReference type="InterPro" id="IPR006139">
    <property type="entry name" value="D-isomer_2_OHA_DH_cat_dom"/>
</dbReference>
<dbReference type="PANTHER" id="PTHR10996:SF283">
    <property type="entry name" value="GLYOXYLATE_HYDROXYPYRUVATE REDUCTASE B"/>
    <property type="match status" value="1"/>
</dbReference>
<dbReference type="GO" id="GO:0016618">
    <property type="term" value="F:hydroxypyruvate reductase [NAD(P)H] activity"/>
    <property type="evidence" value="ECO:0007669"/>
    <property type="project" value="TreeGrafter"/>
</dbReference>
<keyword evidence="8" id="KW-1185">Reference proteome</keyword>
<dbReference type="Proteomes" id="UP000480684">
    <property type="component" value="Unassembled WGS sequence"/>
</dbReference>
<evidence type="ECO:0000256" key="3">
    <source>
        <dbReference type="ARBA" id="ARBA00023027"/>
    </source>
</evidence>
<dbReference type="CDD" id="cd05301">
    <property type="entry name" value="GDH"/>
    <property type="match status" value="1"/>
</dbReference>
<comment type="caution">
    <text evidence="7">The sequence shown here is derived from an EMBL/GenBank/DDBJ whole genome shotgun (WGS) entry which is preliminary data.</text>
</comment>
<dbReference type="FunFam" id="3.40.50.720:FF:000203">
    <property type="entry name" value="D-3-phosphoglycerate dehydrogenase (SerA)"/>
    <property type="match status" value="1"/>
</dbReference>
<dbReference type="Gene3D" id="3.40.50.720">
    <property type="entry name" value="NAD(P)-binding Rossmann-like Domain"/>
    <property type="match status" value="2"/>
</dbReference>
<dbReference type="GO" id="GO:0030267">
    <property type="term" value="F:glyoxylate reductase (NADPH) activity"/>
    <property type="evidence" value="ECO:0007669"/>
    <property type="project" value="TreeGrafter"/>
</dbReference>
<gene>
    <name evidence="7" type="ORF">G4223_04900</name>
</gene>
<comment type="similarity">
    <text evidence="1 4">Belongs to the D-isomer specific 2-hydroxyacid dehydrogenase family.</text>
</comment>
<dbReference type="Pfam" id="PF00389">
    <property type="entry name" value="2-Hacid_dh"/>
    <property type="match status" value="1"/>
</dbReference>
<reference evidence="7 8" key="1">
    <citation type="submission" date="2020-02" db="EMBL/GenBank/DDBJ databases">
        <authorList>
            <person name="Dziuba M."/>
            <person name="Kuznetsov B."/>
            <person name="Mardanov A."/>
            <person name="Ravin N."/>
            <person name="Grouzdev D."/>
        </authorList>
    </citation>
    <scope>NUCLEOTIDE SEQUENCE [LARGE SCALE GENOMIC DNA]</scope>
    <source>
        <strain evidence="7 8">SpK</strain>
    </source>
</reference>
<dbReference type="Pfam" id="PF02826">
    <property type="entry name" value="2-Hacid_dh_C"/>
    <property type="match status" value="1"/>
</dbReference>
<dbReference type="SUPFAM" id="SSF52283">
    <property type="entry name" value="Formate/glycerate dehydrogenase catalytic domain-like"/>
    <property type="match status" value="1"/>
</dbReference>
<keyword evidence="2 4" id="KW-0560">Oxidoreductase</keyword>
<feature type="domain" description="D-isomer specific 2-hydroxyacid dehydrogenase NAD-binding" evidence="6">
    <location>
        <begin position="114"/>
        <end position="291"/>
    </location>
</feature>
<evidence type="ECO:0000256" key="4">
    <source>
        <dbReference type="RuleBase" id="RU003719"/>
    </source>
</evidence>
<evidence type="ECO:0000313" key="7">
    <source>
        <dbReference type="EMBL" id="NFV79446.1"/>
    </source>
</evidence>
<evidence type="ECO:0000256" key="2">
    <source>
        <dbReference type="ARBA" id="ARBA00023002"/>
    </source>
</evidence>
<feature type="non-terminal residue" evidence="7">
    <location>
        <position position="322"/>
    </location>
</feature>
<dbReference type="SUPFAM" id="SSF51735">
    <property type="entry name" value="NAD(P)-binding Rossmann-fold domains"/>
    <property type="match status" value="1"/>
</dbReference>